<reference evidence="1" key="1">
    <citation type="journal article" date="2014" name="Genome Biol. Evol.">
        <title>Pangenome evidence for extensive interdomain horizontal transfer affecting lineage core and shell genes in uncultured planktonic thaumarchaeota and euryarchaeota.</title>
        <authorList>
            <person name="Deschamps P."/>
            <person name="Zivanovic Y."/>
            <person name="Moreira D."/>
            <person name="Rodriguez-Valera F."/>
            <person name="Lopez-Garcia P."/>
        </authorList>
    </citation>
    <scope>NUCLEOTIDE SEQUENCE</scope>
</reference>
<dbReference type="EMBL" id="KF900747">
    <property type="protein sequence ID" value="AIF05701.1"/>
    <property type="molecule type" value="Genomic_DNA"/>
</dbReference>
<protein>
    <submittedName>
        <fullName evidence="1">Uncharacterized protein</fullName>
    </submittedName>
</protein>
<name>A0A075GNW7_9ARCH</name>
<sequence length="95" mass="10747">MEKIEYTGTVYVLDHKYPEPLLNHSIKKLGELGIKKEDVTITDSPENPKVGNIVVEVFPYHLEIARVRTIRNESFISGSITTVELKTDATGKYID</sequence>
<accession>A0A075GNW7</accession>
<evidence type="ECO:0000313" key="1">
    <source>
        <dbReference type="EMBL" id="AIF05701.1"/>
    </source>
</evidence>
<organism evidence="1">
    <name type="scientific">uncultured marine thaumarchaeote KM3_186_G04</name>
    <dbReference type="NCBI Taxonomy" id="1456071"/>
    <lineage>
        <taxon>Archaea</taxon>
        <taxon>Nitrososphaerota</taxon>
        <taxon>environmental samples</taxon>
    </lineage>
</organism>
<dbReference type="AlphaFoldDB" id="A0A075GNW7"/>
<proteinExistence type="predicted"/>